<reference evidence="3 4" key="1">
    <citation type="submission" date="2022-06" db="EMBL/GenBank/DDBJ databases">
        <title>Actinoplanes abujensis sp. nov., isolated from Nigerian arid soil.</title>
        <authorList>
            <person name="Ding P."/>
        </authorList>
    </citation>
    <scope>NUCLEOTIDE SEQUENCE [LARGE SCALE GENOMIC DNA]</scope>
    <source>
        <strain evidence="4">TRM88002</strain>
    </source>
</reference>
<sequence>MNRPRTLAAIILIWLPVVVTAATWPIWSERLPDRMATHWNGAGTADGFSSSSGFWTVMLVLGVVAGMAGIVIALRAGGAYGSRYLLGAAGALAGSTTGVWVASATATLQSPGDPRLGWRLLYFVAGLGWGAIVALVAGSSPGAVQSPAPAVAPLDLAPTERAAWSTTLRAPLILALTAASAVLIAVVAAVGAAPIWPLAAVPVLIGLVFGRIRVTADRRGLRLVAGLLAVPLKTIPLTDIAGVEVTEIEPLEWGGWGYRVTPGRAALVLRRGPGLVVHQTNGRRFAVTLDDPRTPAALLTALQLRAG</sequence>
<dbReference type="RefSeq" id="WP_251802578.1">
    <property type="nucleotide sequence ID" value="NZ_JAMQOL010000052.1"/>
</dbReference>
<feature type="transmembrane region" description="Helical" evidence="1">
    <location>
        <begin position="120"/>
        <end position="138"/>
    </location>
</feature>
<dbReference type="Proteomes" id="UP001523216">
    <property type="component" value="Unassembled WGS sequence"/>
</dbReference>
<proteinExistence type="predicted"/>
<evidence type="ECO:0000256" key="1">
    <source>
        <dbReference type="SAM" id="Phobius"/>
    </source>
</evidence>
<gene>
    <name evidence="3" type="ORF">LXN57_35345</name>
</gene>
<dbReference type="EMBL" id="JAMQOL010000052">
    <property type="protein sequence ID" value="MCM4082847.1"/>
    <property type="molecule type" value="Genomic_DNA"/>
</dbReference>
<feature type="domain" description="DUF1648" evidence="2">
    <location>
        <begin position="11"/>
        <end position="60"/>
    </location>
</feature>
<dbReference type="Pfam" id="PF07853">
    <property type="entry name" value="DUF1648"/>
    <property type="match status" value="1"/>
</dbReference>
<feature type="transmembrane region" description="Helical" evidence="1">
    <location>
        <begin position="195"/>
        <end position="212"/>
    </location>
</feature>
<name>A0ABT0YBJ1_9ACTN</name>
<evidence type="ECO:0000259" key="2">
    <source>
        <dbReference type="Pfam" id="PF07853"/>
    </source>
</evidence>
<keyword evidence="4" id="KW-1185">Reference proteome</keyword>
<organism evidence="3 4">
    <name type="scientific">Paractinoplanes hotanensis</name>
    <dbReference type="NCBI Taxonomy" id="2906497"/>
    <lineage>
        <taxon>Bacteria</taxon>
        <taxon>Bacillati</taxon>
        <taxon>Actinomycetota</taxon>
        <taxon>Actinomycetes</taxon>
        <taxon>Micromonosporales</taxon>
        <taxon>Micromonosporaceae</taxon>
        <taxon>Paractinoplanes</taxon>
    </lineage>
</organism>
<evidence type="ECO:0000313" key="3">
    <source>
        <dbReference type="EMBL" id="MCM4082847.1"/>
    </source>
</evidence>
<comment type="caution">
    <text evidence="3">The sequence shown here is derived from an EMBL/GenBank/DDBJ whole genome shotgun (WGS) entry which is preliminary data.</text>
</comment>
<feature type="transmembrane region" description="Helical" evidence="1">
    <location>
        <begin position="170"/>
        <end position="189"/>
    </location>
</feature>
<protein>
    <submittedName>
        <fullName evidence="3">DUF1648 domain-containing protein</fullName>
    </submittedName>
</protein>
<dbReference type="InterPro" id="IPR012867">
    <property type="entry name" value="DUF1648"/>
</dbReference>
<accession>A0ABT0YBJ1</accession>
<keyword evidence="1" id="KW-1133">Transmembrane helix</keyword>
<evidence type="ECO:0000313" key="4">
    <source>
        <dbReference type="Proteomes" id="UP001523216"/>
    </source>
</evidence>
<feature type="transmembrane region" description="Helical" evidence="1">
    <location>
        <begin position="54"/>
        <end position="74"/>
    </location>
</feature>
<keyword evidence="1" id="KW-0812">Transmembrane</keyword>
<feature type="transmembrane region" description="Helical" evidence="1">
    <location>
        <begin position="86"/>
        <end position="108"/>
    </location>
</feature>
<keyword evidence="1" id="KW-0472">Membrane</keyword>